<evidence type="ECO:0000313" key="1">
    <source>
        <dbReference type="EMBL" id="JAH49313.1"/>
    </source>
</evidence>
<reference evidence="1" key="2">
    <citation type="journal article" date="2015" name="Fish Shellfish Immunol.">
        <title>Early steps in the European eel (Anguilla anguilla)-Vibrio vulnificus interaction in the gills: Role of the RtxA13 toxin.</title>
        <authorList>
            <person name="Callol A."/>
            <person name="Pajuelo D."/>
            <person name="Ebbesson L."/>
            <person name="Teles M."/>
            <person name="MacKenzie S."/>
            <person name="Amaro C."/>
        </authorList>
    </citation>
    <scope>NUCLEOTIDE SEQUENCE</scope>
</reference>
<dbReference type="EMBL" id="GBXM01052253">
    <property type="protein sequence ID" value="JAH56324.1"/>
    <property type="molecule type" value="Transcribed_RNA"/>
</dbReference>
<dbReference type="AlphaFoldDB" id="A0A0E9T9A0"/>
<sequence length="17" mass="1887">MSSDCGRPQSNCTNFHC</sequence>
<proteinExistence type="predicted"/>
<accession>A0A0E9T9A0</accession>
<dbReference type="EMBL" id="GBXM01059264">
    <property type="protein sequence ID" value="JAH49313.1"/>
    <property type="molecule type" value="Transcribed_RNA"/>
</dbReference>
<organism evidence="1">
    <name type="scientific">Anguilla anguilla</name>
    <name type="common">European freshwater eel</name>
    <name type="synonym">Muraena anguilla</name>
    <dbReference type="NCBI Taxonomy" id="7936"/>
    <lineage>
        <taxon>Eukaryota</taxon>
        <taxon>Metazoa</taxon>
        <taxon>Chordata</taxon>
        <taxon>Craniata</taxon>
        <taxon>Vertebrata</taxon>
        <taxon>Euteleostomi</taxon>
        <taxon>Actinopterygii</taxon>
        <taxon>Neopterygii</taxon>
        <taxon>Teleostei</taxon>
        <taxon>Anguilliformes</taxon>
        <taxon>Anguillidae</taxon>
        <taxon>Anguilla</taxon>
    </lineage>
</organism>
<protein>
    <submittedName>
        <fullName evidence="1">Uncharacterized protein</fullName>
    </submittedName>
</protein>
<name>A0A0E9T9A0_ANGAN</name>
<reference evidence="1" key="1">
    <citation type="submission" date="2014-11" db="EMBL/GenBank/DDBJ databases">
        <authorList>
            <person name="Amaro Gonzalez C."/>
        </authorList>
    </citation>
    <scope>NUCLEOTIDE SEQUENCE</scope>
</reference>